<feature type="domain" description="Mur ligase central" evidence="14">
    <location>
        <begin position="151"/>
        <end position="338"/>
    </location>
</feature>
<dbReference type="Gene3D" id="3.40.1190.10">
    <property type="entry name" value="Mur-like, catalytic domain"/>
    <property type="match status" value="1"/>
</dbReference>
<keyword evidence="3 10" id="KW-0132">Cell division</keyword>
<dbReference type="Gene3D" id="3.40.1390.10">
    <property type="entry name" value="MurE/MurF, N-terminal domain"/>
    <property type="match status" value="1"/>
</dbReference>
<evidence type="ECO:0000256" key="1">
    <source>
        <dbReference type="ARBA" id="ARBA00022490"/>
    </source>
</evidence>
<evidence type="ECO:0000256" key="5">
    <source>
        <dbReference type="ARBA" id="ARBA00022840"/>
    </source>
</evidence>
<evidence type="ECO:0000259" key="13">
    <source>
        <dbReference type="Pfam" id="PF02875"/>
    </source>
</evidence>
<dbReference type="HAMAP" id="MF_02019">
    <property type="entry name" value="MurF"/>
    <property type="match status" value="1"/>
</dbReference>
<evidence type="ECO:0000313" key="15">
    <source>
        <dbReference type="EMBL" id="CAA9307137.1"/>
    </source>
</evidence>
<dbReference type="InterPro" id="IPR004101">
    <property type="entry name" value="Mur_ligase_C"/>
</dbReference>
<dbReference type="InterPro" id="IPR051046">
    <property type="entry name" value="MurCDEF_CellWall_CoF430Synth"/>
</dbReference>
<dbReference type="EC" id="6.3.2.10" evidence="10 11"/>
<evidence type="ECO:0000256" key="3">
    <source>
        <dbReference type="ARBA" id="ARBA00022618"/>
    </source>
</evidence>
<dbReference type="Pfam" id="PF02875">
    <property type="entry name" value="Mur_ligase_C"/>
    <property type="match status" value="1"/>
</dbReference>
<comment type="function">
    <text evidence="10 11">Involved in cell wall formation. Catalyzes the final step in the synthesis of UDP-N-acetylmuramoyl-pentapeptide, the precursor of murein.</text>
</comment>
<dbReference type="GO" id="GO:0071555">
    <property type="term" value="P:cell wall organization"/>
    <property type="evidence" value="ECO:0007669"/>
    <property type="project" value="UniProtKB-KW"/>
</dbReference>
<dbReference type="InterPro" id="IPR035911">
    <property type="entry name" value="MurE/MurF_N"/>
</dbReference>
<dbReference type="GO" id="GO:0047480">
    <property type="term" value="F:UDP-N-acetylmuramoyl-tripeptide-D-alanyl-D-alanine ligase activity"/>
    <property type="evidence" value="ECO:0007669"/>
    <property type="project" value="UniProtKB-UniRule"/>
</dbReference>
<evidence type="ECO:0000256" key="8">
    <source>
        <dbReference type="ARBA" id="ARBA00023306"/>
    </source>
</evidence>
<evidence type="ECO:0000259" key="14">
    <source>
        <dbReference type="Pfam" id="PF08245"/>
    </source>
</evidence>
<dbReference type="UniPathway" id="UPA00219"/>
<gene>
    <name evidence="10" type="primary">murF</name>
    <name evidence="15" type="ORF">AVDCRST_MAG77-6161</name>
</gene>
<sequence length="506" mass="53003">MVARGISAGAGGRAFSLGDLLAWLRDGNAARPAGTSAKRQVFATVTMSSLPAGSPPMEQGGLFVAVKGEKRDGHDFVANAFENGAIAALVNRVPGNLADAVTRGEVCVCQPHGDVTKSDVPLLFMVDDPMLALQRCAGWWRRSQPARVLGITGSVGKTTTKDLLSAVLAQRGPLVSTRGNFNNELGLPFMLLELTPEHRAAVLEIGISAVGEMEAFARIASPDVAIVTRVAPAHLEGFSDVQTVQREKGQLVAALGTDGVAVLNADDPLVLQMGSRSAGRVATFGEAPDADVRAENVVLRGFEGVQFDLVRHGDRWPVLLPLVGRHFVSCALAAAAAAFEEGCTGEQVAAGLGRPLSGRRLEPLALPSGVTLLDDTYNASPAAMRAALDVLAETHGRRIAVLGDMFEMGAAGPRLHREVGEYVPQRADLLVAVGELSRHLAAAALDGGVETGAAVWLETPEAAAEWLAARLRPGDFVLVKGSRGMRMDRIVAALVGEHAPAEHGSH</sequence>
<evidence type="ECO:0000256" key="9">
    <source>
        <dbReference type="ARBA" id="ARBA00023316"/>
    </source>
</evidence>
<name>A0A6J4KM57_9CHLR</name>
<dbReference type="SUPFAM" id="SSF53244">
    <property type="entry name" value="MurD-like peptide ligases, peptide-binding domain"/>
    <property type="match status" value="1"/>
</dbReference>
<reference evidence="15" key="1">
    <citation type="submission" date="2020-02" db="EMBL/GenBank/DDBJ databases">
        <authorList>
            <person name="Meier V. D."/>
        </authorList>
    </citation>
    <scope>NUCLEOTIDE SEQUENCE</scope>
    <source>
        <strain evidence="15">AVDCRST_MAG77</strain>
    </source>
</reference>
<keyword evidence="2 10" id="KW-0436">Ligase</keyword>
<dbReference type="InterPro" id="IPR013221">
    <property type="entry name" value="Mur_ligase_cen"/>
</dbReference>
<accession>A0A6J4KM57</accession>
<dbReference type="Pfam" id="PF08245">
    <property type="entry name" value="Mur_ligase_M"/>
    <property type="match status" value="1"/>
</dbReference>
<comment type="similarity">
    <text evidence="10">Belongs to the MurCDEF family. MurF subfamily.</text>
</comment>
<feature type="binding site" evidence="10">
    <location>
        <begin position="153"/>
        <end position="159"/>
    </location>
    <ligand>
        <name>ATP</name>
        <dbReference type="ChEBI" id="CHEBI:30616"/>
    </ligand>
</feature>
<keyword evidence="9 10" id="KW-0961">Cell wall biogenesis/degradation</keyword>
<dbReference type="GO" id="GO:0051301">
    <property type="term" value="P:cell division"/>
    <property type="evidence" value="ECO:0007669"/>
    <property type="project" value="UniProtKB-KW"/>
</dbReference>
<keyword evidence="6 10" id="KW-0133">Cell shape</keyword>
<feature type="domain" description="Mur ligase C-terminal" evidence="13">
    <location>
        <begin position="359"/>
        <end position="483"/>
    </location>
</feature>
<protein>
    <recommendedName>
        <fullName evidence="10 11">UDP-N-acetylmuramoyl-tripeptide--D-alanyl-D-alanine ligase</fullName>
        <ecNumber evidence="10 11">6.3.2.10</ecNumber>
    </recommendedName>
    <alternativeName>
        <fullName evidence="10">D-alanyl-D-alanine-adding enzyme</fullName>
    </alternativeName>
</protein>
<dbReference type="AlphaFoldDB" id="A0A6J4KM57"/>
<evidence type="ECO:0000256" key="2">
    <source>
        <dbReference type="ARBA" id="ARBA00022598"/>
    </source>
</evidence>
<dbReference type="InterPro" id="IPR000713">
    <property type="entry name" value="Mur_ligase_N"/>
</dbReference>
<comment type="pathway">
    <text evidence="10 11">Cell wall biogenesis; peptidoglycan biosynthesis.</text>
</comment>
<dbReference type="PANTHER" id="PTHR43024:SF1">
    <property type="entry name" value="UDP-N-ACETYLMURAMOYL-TRIPEPTIDE--D-ALANYL-D-ALANINE LIGASE"/>
    <property type="match status" value="1"/>
</dbReference>
<keyword evidence="5 10" id="KW-0067">ATP-binding</keyword>
<proteinExistence type="inferred from homology"/>
<dbReference type="SUPFAM" id="SSF63418">
    <property type="entry name" value="MurE/MurF N-terminal domain"/>
    <property type="match status" value="1"/>
</dbReference>
<dbReference type="EMBL" id="CADCTC010000324">
    <property type="protein sequence ID" value="CAA9307137.1"/>
    <property type="molecule type" value="Genomic_DNA"/>
</dbReference>
<dbReference type="InterPro" id="IPR005863">
    <property type="entry name" value="UDP-N-AcMur_synth"/>
</dbReference>
<evidence type="ECO:0000256" key="4">
    <source>
        <dbReference type="ARBA" id="ARBA00022741"/>
    </source>
</evidence>
<comment type="subcellular location">
    <subcellularLocation>
        <location evidence="10 11">Cytoplasm</location>
    </subcellularLocation>
</comment>
<keyword evidence="1 10" id="KW-0963">Cytoplasm</keyword>
<dbReference type="NCBIfam" id="TIGR01143">
    <property type="entry name" value="murF"/>
    <property type="match status" value="1"/>
</dbReference>
<dbReference type="SUPFAM" id="SSF53623">
    <property type="entry name" value="MurD-like peptide ligases, catalytic domain"/>
    <property type="match status" value="1"/>
</dbReference>
<dbReference type="InterPro" id="IPR036615">
    <property type="entry name" value="Mur_ligase_C_dom_sf"/>
</dbReference>
<dbReference type="Pfam" id="PF01225">
    <property type="entry name" value="Mur_ligase"/>
    <property type="match status" value="1"/>
</dbReference>
<feature type="domain" description="Mur ligase N-terminal catalytic" evidence="12">
    <location>
        <begin position="53"/>
        <end position="92"/>
    </location>
</feature>
<organism evidence="15">
    <name type="scientific">uncultured Chloroflexota bacterium</name>
    <dbReference type="NCBI Taxonomy" id="166587"/>
    <lineage>
        <taxon>Bacteria</taxon>
        <taxon>Bacillati</taxon>
        <taxon>Chloroflexota</taxon>
        <taxon>environmental samples</taxon>
    </lineage>
</organism>
<evidence type="ECO:0000256" key="10">
    <source>
        <dbReference type="HAMAP-Rule" id="MF_02019"/>
    </source>
</evidence>
<keyword evidence="4 10" id="KW-0547">Nucleotide-binding</keyword>
<comment type="catalytic activity">
    <reaction evidence="10 11">
        <text>D-alanyl-D-alanine + UDP-N-acetyl-alpha-D-muramoyl-L-alanyl-gamma-D-glutamyl-meso-2,6-diaminopimelate + ATP = UDP-N-acetyl-alpha-D-muramoyl-L-alanyl-gamma-D-glutamyl-meso-2,6-diaminopimeloyl-D-alanyl-D-alanine + ADP + phosphate + H(+)</text>
        <dbReference type="Rhea" id="RHEA:28374"/>
        <dbReference type="ChEBI" id="CHEBI:15378"/>
        <dbReference type="ChEBI" id="CHEBI:30616"/>
        <dbReference type="ChEBI" id="CHEBI:43474"/>
        <dbReference type="ChEBI" id="CHEBI:57822"/>
        <dbReference type="ChEBI" id="CHEBI:61386"/>
        <dbReference type="ChEBI" id="CHEBI:83905"/>
        <dbReference type="ChEBI" id="CHEBI:456216"/>
        <dbReference type="EC" id="6.3.2.10"/>
    </reaction>
</comment>
<dbReference type="GO" id="GO:0005524">
    <property type="term" value="F:ATP binding"/>
    <property type="evidence" value="ECO:0007669"/>
    <property type="project" value="UniProtKB-UniRule"/>
</dbReference>
<dbReference type="Gene3D" id="3.90.190.20">
    <property type="entry name" value="Mur ligase, C-terminal domain"/>
    <property type="match status" value="1"/>
</dbReference>
<dbReference type="PANTHER" id="PTHR43024">
    <property type="entry name" value="UDP-N-ACETYLMURAMOYL-TRIPEPTIDE--D-ALANYL-D-ALANINE LIGASE"/>
    <property type="match status" value="1"/>
</dbReference>
<dbReference type="GO" id="GO:0009252">
    <property type="term" value="P:peptidoglycan biosynthetic process"/>
    <property type="evidence" value="ECO:0007669"/>
    <property type="project" value="UniProtKB-UniRule"/>
</dbReference>
<dbReference type="InterPro" id="IPR036565">
    <property type="entry name" value="Mur-like_cat_sf"/>
</dbReference>
<evidence type="ECO:0000256" key="11">
    <source>
        <dbReference type="RuleBase" id="RU004136"/>
    </source>
</evidence>
<evidence type="ECO:0000259" key="12">
    <source>
        <dbReference type="Pfam" id="PF01225"/>
    </source>
</evidence>
<dbReference type="GO" id="GO:0005737">
    <property type="term" value="C:cytoplasm"/>
    <property type="evidence" value="ECO:0007669"/>
    <property type="project" value="UniProtKB-SubCell"/>
</dbReference>
<dbReference type="GO" id="GO:0008360">
    <property type="term" value="P:regulation of cell shape"/>
    <property type="evidence" value="ECO:0007669"/>
    <property type="project" value="UniProtKB-KW"/>
</dbReference>
<keyword evidence="8 10" id="KW-0131">Cell cycle</keyword>
<evidence type="ECO:0000256" key="7">
    <source>
        <dbReference type="ARBA" id="ARBA00022984"/>
    </source>
</evidence>
<keyword evidence="7 10" id="KW-0573">Peptidoglycan synthesis</keyword>
<evidence type="ECO:0000256" key="6">
    <source>
        <dbReference type="ARBA" id="ARBA00022960"/>
    </source>
</evidence>